<evidence type="ECO:0008006" key="3">
    <source>
        <dbReference type="Google" id="ProtNLM"/>
    </source>
</evidence>
<reference evidence="2" key="1">
    <citation type="journal article" date="2019" name="Int. J. Syst. Evol. Microbiol.">
        <title>The Global Catalogue of Microorganisms (GCM) 10K type strain sequencing project: providing services to taxonomists for standard genome sequencing and annotation.</title>
        <authorList>
            <consortium name="The Broad Institute Genomics Platform"/>
            <consortium name="The Broad Institute Genome Sequencing Center for Infectious Disease"/>
            <person name="Wu L."/>
            <person name="Ma J."/>
        </authorList>
    </citation>
    <scope>NUCLEOTIDE SEQUENCE [LARGE SCALE GENOMIC DNA]</scope>
    <source>
        <strain evidence="2">CGMCC 1.12482</strain>
    </source>
</reference>
<dbReference type="Proteomes" id="UP000638188">
    <property type="component" value="Unassembled WGS sequence"/>
</dbReference>
<dbReference type="EMBL" id="BMFF01000001">
    <property type="protein sequence ID" value="GGC87469.1"/>
    <property type="molecule type" value="Genomic_DNA"/>
</dbReference>
<name>A0ABQ1NYM7_9GAMM</name>
<gene>
    <name evidence="1" type="ORF">GCM10007418_04030</name>
</gene>
<protein>
    <recommendedName>
        <fullName evidence="3">Minor tail protein</fullName>
    </recommendedName>
</protein>
<sequence length="569" mass="62006">MLNSLPLNSAPLNSVAVSDSQTITIQPGGSFTWRWAATLAGVDVSATLAGPMRIEAVEDGDRVATFDLWLGPDPVTIADYAGMAVTLDFVVMGDPVLAVRLFTGSLVQPEFDVLTRVLSCTATTRLADTIEAMPIELIDALVAGQWSVDVFEETAGRSRWEYAQERLSTRTASLCAGRDGQPRIVEWYPAGTAYEFAPGSTAYQSLDISLASLSDTTNVVELEMDYRYSRYRERGQSYSWLNPATGGNTSITGFNAWRADSTELPDIQMVTDAVESAGWFITASDWYRLPGDLPELPQPWYNKNIDLLLGADFTTAFRWSQRAVEAYRFRLEVAAAVAAVGEVITRDRVVLDTDTDADALWESSRTNPAAVTGDEPIDQLPRRDQPRLDVAINTALARARSQLLQAQRGNRVSWQVPLGHALDVDIGQGIRLADRATATGVVVGLTAEGDQETGSAMLTITLAVSRGEAEAVADVLAPPDPPEFVDVVAPIINPVLPTQLIKDSSSPPYNEEMPGFAGSYSIGTWPPENRYPRRFAIDAPEIPEQWRDEITAERAVVIRVAPPVDVLEI</sequence>
<dbReference type="RefSeq" id="WP_150277514.1">
    <property type="nucleotide sequence ID" value="NZ_BMFF01000001.1"/>
</dbReference>
<evidence type="ECO:0000313" key="1">
    <source>
        <dbReference type="EMBL" id="GGC87469.1"/>
    </source>
</evidence>
<accession>A0ABQ1NYM7</accession>
<evidence type="ECO:0000313" key="2">
    <source>
        <dbReference type="Proteomes" id="UP000638188"/>
    </source>
</evidence>
<comment type="caution">
    <text evidence="1">The sequence shown here is derived from an EMBL/GenBank/DDBJ whole genome shotgun (WGS) entry which is preliminary data.</text>
</comment>
<keyword evidence="2" id="KW-1185">Reference proteome</keyword>
<organism evidence="1 2">
    <name type="scientific">Halopseudomonas salina</name>
    <dbReference type="NCBI Taxonomy" id="1323744"/>
    <lineage>
        <taxon>Bacteria</taxon>
        <taxon>Pseudomonadati</taxon>
        <taxon>Pseudomonadota</taxon>
        <taxon>Gammaproteobacteria</taxon>
        <taxon>Pseudomonadales</taxon>
        <taxon>Pseudomonadaceae</taxon>
        <taxon>Halopseudomonas</taxon>
    </lineage>
</organism>
<proteinExistence type="predicted"/>